<gene>
    <name evidence="1" type="ORF">KIH27_04870</name>
</gene>
<comment type="caution">
    <text evidence="1">The sequence shown here is derived from an EMBL/GenBank/DDBJ whole genome shotgun (WGS) entry which is preliminary data.</text>
</comment>
<reference evidence="1 2" key="1">
    <citation type="submission" date="2021-05" db="EMBL/GenBank/DDBJ databases">
        <title>Mycobacterium acidophilum sp. nov., an extremely acid-tolerant member of the genus Mycobacterium.</title>
        <authorList>
            <person name="Xia J."/>
        </authorList>
    </citation>
    <scope>NUCLEOTIDE SEQUENCE [LARGE SCALE GENOMIC DNA]</scope>
    <source>
        <strain evidence="1 2">M1</strain>
    </source>
</reference>
<keyword evidence="2" id="KW-1185">Reference proteome</keyword>
<evidence type="ECO:0000313" key="2">
    <source>
        <dbReference type="Proteomes" id="UP001519535"/>
    </source>
</evidence>
<proteinExistence type="predicted"/>
<accession>A0ABS5RF59</accession>
<dbReference type="Proteomes" id="UP001519535">
    <property type="component" value="Unassembled WGS sequence"/>
</dbReference>
<organism evidence="1 2">
    <name type="scientific">Mycolicibacter acidiphilus</name>
    <dbReference type="NCBI Taxonomy" id="2835306"/>
    <lineage>
        <taxon>Bacteria</taxon>
        <taxon>Bacillati</taxon>
        <taxon>Actinomycetota</taxon>
        <taxon>Actinomycetes</taxon>
        <taxon>Mycobacteriales</taxon>
        <taxon>Mycobacteriaceae</taxon>
        <taxon>Mycolicibacter</taxon>
    </lineage>
</organism>
<evidence type="ECO:0000313" key="1">
    <source>
        <dbReference type="EMBL" id="MBS9532920.1"/>
    </source>
</evidence>
<evidence type="ECO:0008006" key="3">
    <source>
        <dbReference type="Google" id="ProtNLM"/>
    </source>
</evidence>
<dbReference type="RefSeq" id="WP_214091798.1">
    <property type="nucleotide sequence ID" value="NZ_JAHCLR010000005.1"/>
</dbReference>
<dbReference type="EMBL" id="JAHCLR010000005">
    <property type="protein sequence ID" value="MBS9532920.1"/>
    <property type="molecule type" value="Genomic_DNA"/>
</dbReference>
<name>A0ABS5RF59_9MYCO</name>
<protein>
    <recommendedName>
        <fullName evidence="3">Cell motility protein</fullName>
    </recommendedName>
</protein>
<sequence length="95" mass="9490">MEPQRVNPVGLRQAAGHIAALGDQLTGAQPAPPTAAGQSWQSSITVAATARAGAVADETTLTGRMRATATKVAVAAATYTRTDTATASTLSGQVV</sequence>